<dbReference type="GO" id="GO:0051539">
    <property type="term" value="F:4 iron, 4 sulfur cluster binding"/>
    <property type="evidence" value="ECO:0007669"/>
    <property type="project" value="UniProtKB-KW"/>
</dbReference>
<dbReference type="InterPro" id="IPR017896">
    <property type="entry name" value="4Fe4S_Fe-S-bd"/>
</dbReference>
<dbReference type="Gene3D" id="3.30.450.20">
    <property type="entry name" value="PAS domain"/>
    <property type="match status" value="1"/>
</dbReference>
<evidence type="ECO:0000256" key="2">
    <source>
        <dbReference type="ARBA" id="ARBA00022723"/>
    </source>
</evidence>
<organism evidence="7 8">
    <name type="scientific">Mesoterricola silvestris</name>
    <dbReference type="NCBI Taxonomy" id="2927979"/>
    <lineage>
        <taxon>Bacteria</taxon>
        <taxon>Pseudomonadati</taxon>
        <taxon>Acidobacteriota</taxon>
        <taxon>Holophagae</taxon>
        <taxon>Holophagales</taxon>
        <taxon>Holophagaceae</taxon>
        <taxon>Mesoterricola</taxon>
    </lineage>
</organism>
<dbReference type="KEGG" id="msil:METEAL_05010"/>
<name>A0AA48GNY9_9BACT</name>
<evidence type="ECO:0000313" key="8">
    <source>
        <dbReference type="Proteomes" id="UP001238179"/>
    </source>
</evidence>
<dbReference type="InterPro" id="IPR050340">
    <property type="entry name" value="Cytosolic_Fe-S_CAF"/>
</dbReference>
<dbReference type="Pfam" id="PF04060">
    <property type="entry name" value="FeS"/>
    <property type="match status" value="1"/>
</dbReference>
<dbReference type="PROSITE" id="PS00198">
    <property type="entry name" value="4FE4S_FER_1"/>
    <property type="match status" value="1"/>
</dbReference>
<dbReference type="AlphaFoldDB" id="A0AA48GNY9"/>
<dbReference type="InterPro" id="IPR007202">
    <property type="entry name" value="4Fe-4S_dom"/>
</dbReference>
<protein>
    <submittedName>
        <fullName evidence="7">4Fe-4S ferredoxin</fullName>
    </submittedName>
</protein>
<dbReference type="SUPFAM" id="SSF54862">
    <property type="entry name" value="4Fe-4S ferredoxins"/>
    <property type="match status" value="1"/>
</dbReference>
<sequence length="561" mass="59331">MRPGPVYSEQAQCQDCYKCVRACPVKAIRVSSAHAVVMPERCLACGACVSACPSGAKRVRDDLPLVEALLRGDRPVVASLAPSYLSEFPGGPGRIIAALKRLGFAGVSETALGAQEVSARLAQDLDAHTGRIWISTACPVAVDYVRTYLPERIPDLTPLDSPLLAHVRLLRAELGEAPVVFIGPCIAKKLEVEEAPTLAAALTFEDLRRWLDREGIDPLDLEPEGDFLLGPAAEGSLYPIEGGMARATALNMATGDTRFVTLSGLGPIREALADLPAPRGNVFLELLACPGGCVNGPAARRSPVGARMAVLDGASEAPGAYPREPAVPLERGFTARVPPAAGIPEGRLEAALRRLGKTGPGDELNCGACGYDTCRDLAGAILGGRAETRMCVSNLRRLAEKKANALLRTLPFGVVIVDEELRIIESNDQFVRLLGEEAALVAETQPGLCGAHIEKLVDFGGRFREVLEGGDELIRQNLASAGGTLSATIFTVEPGHVVGALLLDVTETEARQKEMVGKAEEVIQNMLANAQEIAFSLGRNAARSEGILNSIIAEFRGPHGA</sequence>
<evidence type="ECO:0000256" key="4">
    <source>
        <dbReference type="ARBA" id="ARBA00023014"/>
    </source>
</evidence>
<dbReference type="EMBL" id="AP027080">
    <property type="protein sequence ID" value="BDU71327.1"/>
    <property type="molecule type" value="Genomic_DNA"/>
</dbReference>
<dbReference type="SUPFAM" id="SSF53920">
    <property type="entry name" value="Fe-only hydrogenase"/>
    <property type="match status" value="1"/>
</dbReference>
<dbReference type="InterPro" id="IPR035965">
    <property type="entry name" value="PAS-like_dom_sf"/>
</dbReference>
<feature type="domain" description="4Fe-4S ferredoxin-type" evidence="5">
    <location>
        <begin position="33"/>
        <end position="62"/>
    </location>
</feature>
<dbReference type="PROSITE" id="PS51379">
    <property type="entry name" value="4FE4S_FER_2"/>
    <property type="match status" value="2"/>
</dbReference>
<evidence type="ECO:0000256" key="1">
    <source>
        <dbReference type="ARBA" id="ARBA00022485"/>
    </source>
</evidence>
<keyword evidence="1" id="KW-0004">4Fe-4S</keyword>
<dbReference type="Pfam" id="PF13237">
    <property type="entry name" value="Fer4_10"/>
    <property type="match status" value="1"/>
</dbReference>
<dbReference type="InterPro" id="IPR004108">
    <property type="entry name" value="Fe_hydrogenase_lsu_C"/>
</dbReference>
<gene>
    <name evidence="7" type="ORF">METEAL_05010</name>
</gene>
<accession>A0AA48GNY9</accession>
<dbReference type="InterPro" id="IPR017900">
    <property type="entry name" value="4Fe4S_Fe_S_CS"/>
</dbReference>
<evidence type="ECO:0000313" key="7">
    <source>
        <dbReference type="EMBL" id="BDU71327.1"/>
    </source>
</evidence>
<dbReference type="SUPFAM" id="SSF55785">
    <property type="entry name" value="PYP-like sensor domain (PAS domain)"/>
    <property type="match status" value="1"/>
</dbReference>
<dbReference type="RefSeq" id="WP_316414216.1">
    <property type="nucleotide sequence ID" value="NZ_AP027080.1"/>
</dbReference>
<keyword evidence="8" id="KW-1185">Reference proteome</keyword>
<keyword evidence="3" id="KW-0408">Iron</keyword>
<dbReference type="Pfam" id="PF02906">
    <property type="entry name" value="Fe_hyd_lg_C"/>
    <property type="match status" value="1"/>
</dbReference>
<feature type="domain" description="4Fe-4S" evidence="6">
    <location>
        <begin position="347"/>
        <end position="408"/>
    </location>
</feature>
<evidence type="ECO:0000256" key="3">
    <source>
        <dbReference type="ARBA" id="ARBA00023004"/>
    </source>
</evidence>
<dbReference type="Gene3D" id="1.10.15.40">
    <property type="entry name" value="Electron transport complex subunit B, putative Fe-S cluster"/>
    <property type="match status" value="1"/>
</dbReference>
<evidence type="ECO:0000259" key="5">
    <source>
        <dbReference type="PROSITE" id="PS51379"/>
    </source>
</evidence>
<keyword evidence="2" id="KW-0479">Metal-binding</keyword>
<feature type="domain" description="4Fe-4S ferredoxin-type" evidence="5">
    <location>
        <begin position="4"/>
        <end position="32"/>
    </location>
</feature>
<dbReference type="PROSITE" id="PS51656">
    <property type="entry name" value="4FE4S"/>
    <property type="match status" value="1"/>
</dbReference>
<dbReference type="Gene3D" id="3.40.950.10">
    <property type="entry name" value="Fe-only Hydrogenase (Larger Subunit), Chain L, domain 3"/>
    <property type="match status" value="1"/>
</dbReference>
<keyword evidence="4" id="KW-0411">Iron-sulfur</keyword>
<dbReference type="InterPro" id="IPR009016">
    <property type="entry name" value="Fe_hydrogenase"/>
</dbReference>
<dbReference type="GO" id="GO:0046872">
    <property type="term" value="F:metal ion binding"/>
    <property type="evidence" value="ECO:0007669"/>
    <property type="project" value="UniProtKB-KW"/>
</dbReference>
<dbReference type="Gene3D" id="3.30.70.20">
    <property type="match status" value="1"/>
</dbReference>
<dbReference type="Proteomes" id="UP001238179">
    <property type="component" value="Chromosome"/>
</dbReference>
<evidence type="ECO:0000259" key="6">
    <source>
        <dbReference type="PROSITE" id="PS51656"/>
    </source>
</evidence>
<dbReference type="PANTHER" id="PTHR11615">
    <property type="entry name" value="NITRATE, FORMATE, IRON DEHYDROGENASE"/>
    <property type="match status" value="1"/>
</dbReference>
<reference evidence="8" key="1">
    <citation type="journal article" date="2023" name="Int. J. Syst. Evol. Microbiol.">
        <title>Mesoterricola silvestris gen. nov., sp. nov., Mesoterricola sediminis sp. nov., Geothrix oryzae sp. nov., Geothrix edaphica sp. nov., Geothrix rubra sp. nov., and Geothrix limicola sp. nov., six novel members of Acidobacteriota isolated from soils.</title>
        <authorList>
            <person name="Itoh H."/>
            <person name="Sugisawa Y."/>
            <person name="Mise K."/>
            <person name="Xu Z."/>
            <person name="Kuniyasu M."/>
            <person name="Ushijima N."/>
            <person name="Kawano K."/>
            <person name="Kobayashi E."/>
            <person name="Shiratori Y."/>
            <person name="Masuda Y."/>
            <person name="Senoo K."/>
        </authorList>
    </citation>
    <scope>NUCLEOTIDE SEQUENCE [LARGE SCALE GENOMIC DNA]</scope>
    <source>
        <strain evidence="8">W79</strain>
    </source>
</reference>
<proteinExistence type="predicted"/>